<dbReference type="InterPro" id="IPR049244">
    <property type="entry name" value="DUF6879"/>
</dbReference>
<dbReference type="EMBL" id="JBHLUH010000005">
    <property type="protein sequence ID" value="MFC0527076.1"/>
    <property type="molecule type" value="Genomic_DNA"/>
</dbReference>
<reference evidence="2 3" key="1">
    <citation type="submission" date="2024-09" db="EMBL/GenBank/DDBJ databases">
        <authorList>
            <person name="Sun Q."/>
            <person name="Mori K."/>
        </authorList>
    </citation>
    <scope>NUCLEOTIDE SEQUENCE [LARGE SCALE GENOMIC DNA]</scope>
    <source>
        <strain evidence="2 3">TBRC 3947</strain>
    </source>
</reference>
<organism evidence="2 3">
    <name type="scientific">Phytohabitans kaempferiae</name>
    <dbReference type="NCBI Taxonomy" id="1620943"/>
    <lineage>
        <taxon>Bacteria</taxon>
        <taxon>Bacillati</taxon>
        <taxon>Actinomycetota</taxon>
        <taxon>Actinomycetes</taxon>
        <taxon>Micromonosporales</taxon>
        <taxon>Micromonosporaceae</taxon>
    </lineage>
</organism>
<accession>A0ABV6LXD2</accession>
<sequence>MTDFNGSIEDLLAACERSAVHLEMRDGYALDDPVYIDWQAGLPIDPAARWPDWFDAMSATTARGVQVRRARVISEPISAYIRYEYDVTDGLNIASGEEVRWLPRRQASDIALPGNDFWLFDGDLLILNHIGGNGEWLGVEQSTDPATIKLCASAFEAVWERAISHADYRPA</sequence>
<comment type="caution">
    <text evidence="2">The sequence shown here is derived from an EMBL/GenBank/DDBJ whole genome shotgun (WGS) entry which is preliminary data.</text>
</comment>
<dbReference type="Proteomes" id="UP001589867">
    <property type="component" value="Unassembled WGS sequence"/>
</dbReference>
<dbReference type="RefSeq" id="WP_377246256.1">
    <property type="nucleotide sequence ID" value="NZ_JBHLUH010000005.1"/>
</dbReference>
<feature type="domain" description="DUF6879" evidence="1">
    <location>
        <begin position="8"/>
        <end position="169"/>
    </location>
</feature>
<dbReference type="Pfam" id="PF21806">
    <property type="entry name" value="DUF6879"/>
    <property type="match status" value="1"/>
</dbReference>
<name>A0ABV6LXD2_9ACTN</name>
<protein>
    <submittedName>
        <fullName evidence="2">DUF6879 family protein</fullName>
    </submittedName>
</protein>
<evidence type="ECO:0000313" key="3">
    <source>
        <dbReference type="Proteomes" id="UP001589867"/>
    </source>
</evidence>
<evidence type="ECO:0000313" key="2">
    <source>
        <dbReference type="EMBL" id="MFC0527076.1"/>
    </source>
</evidence>
<gene>
    <name evidence="2" type="ORF">ACFFIA_05325</name>
</gene>
<proteinExistence type="predicted"/>
<keyword evidence="3" id="KW-1185">Reference proteome</keyword>
<evidence type="ECO:0000259" key="1">
    <source>
        <dbReference type="Pfam" id="PF21806"/>
    </source>
</evidence>